<gene>
    <name evidence="2" type="ORF">ENH_00079510</name>
</gene>
<dbReference type="RefSeq" id="XP_013438625.1">
    <property type="nucleotide sequence ID" value="XM_013583171.1"/>
</dbReference>
<feature type="compositionally biased region" description="Basic and acidic residues" evidence="1">
    <location>
        <begin position="1"/>
        <end position="33"/>
    </location>
</feature>
<feature type="region of interest" description="Disordered" evidence="1">
    <location>
        <begin position="447"/>
        <end position="489"/>
    </location>
</feature>
<reference evidence="2" key="2">
    <citation type="submission" date="2013-10" db="EMBL/GenBank/DDBJ databases">
        <authorList>
            <person name="Aslett M."/>
        </authorList>
    </citation>
    <scope>NUCLEOTIDE SEQUENCE [LARGE SCALE GENOMIC DNA]</scope>
    <source>
        <strain evidence="2">Houghton</strain>
    </source>
</reference>
<keyword evidence="3" id="KW-1185">Reference proteome</keyword>
<evidence type="ECO:0000313" key="3">
    <source>
        <dbReference type="Proteomes" id="UP000030754"/>
    </source>
</evidence>
<dbReference type="VEuPathDB" id="ToxoDB:ENH_00079510"/>
<feature type="compositionally biased region" description="Low complexity" evidence="1">
    <location>
        <begin position="60"/>
        <end position="79"/>
    </location>
</feature>
<feature type="compositionally biased region" description="Basic and acidic residues" evidence="1">
    <location>
        <begin position="178"/>
        <end position="187"/>
    </location>
</feature>
<dbReference type="AlphaFoldDB" id="U6N4E2"/>
<reference evidence="2" key="1">
    <citation type="submission" date="2013-10" db="EMBL/GenBank/DDBJ databases">
        <title>Genomic analysis of the causative agents of coccidiosis in chickens.</title>
        <authorList>
            <person name="Reid A.J."/>
            <person name="Blake D."/>
            <person name="Billington K."/>
            <person name="Browne H."/>
            <person name="Dunn M."/>
            <person name="Hung S."/>
            <person name="Kawahara F."/>
            <person name="Miranda-Saavedra D."/>
            <person name="Mourier T."/>
            <person name="Nagra H."/>
            <person name="Otto T.D."/>
            <person name="Rawlings N."/>
            <person name="Sanchez A."/>
            <person name="Sanders M."/>
            <person name="Subramaniam C."/>
            <person name="Tay Y."/>
            <person name="Dear P."/>
            <person name="Doerig C."/>
            <person name="Gruber A."/>
            <person name="Parkinson J."/>
            <person name="Shirley M."/>
            <person name="Wan K.L."/>
            <person name="Berriman M."/>
            <person name="Tomley F."/>
            <person name="Pain A."/>
        </authorList>
    </citation>
    <scope>NUCLEOTIDE SEQUENCE [LARGE SCALE GENOMIC DNA]</scope>
    <source>
        <strain evidence="2">Houghton</strain>
    </source>
</reference>
<dbReference type="GeneID" id="25478081"/>
<evidence type="ECO:0000313" key="2">
    <source>
        <dbReference type="EMBL" id="CDJ70159.1"/>
    </source>
</evidence>
<feature type="compositionally biased region" description="Low complexity" evidence="1">
    <location>
        <begin position="106"/>
        <end position="130"/>
    </location>
</feature>
<feature type="compositionally biased region" description="Low complexity" evidence="1">
    <location>
        <begin position="451"/>
        <end position="472"/>
    </location>
</feature>
<dbReference type="EMBL" id="HG725878">
    <property type="protein sequence ID" value="CDJ70159.1"/>
    <property type="molecule type" value="Genomic_DNA"/>
</dbReference>
<feature type="region of interest" description="Disordered" evidence="1">
    <location>
        <begin position="171"/>
        <end position="196"/>
    </location>
</feature>
<dbReference type="Proteomes" id="UP000030754">
    <property type="component" value="Unassembled WGS sequence"/>
</dbReference>
<sequence length="585" mass="64389">MEHAAPESFPQERETSEVTEHPQQGQRERHELKQTGSAGLASNLLRSQRSVKFEVGGDFGENNDSSNGKKSSGMNNVNSGDDKDHSQAVSPGESQECAGHGEVPEASNSASSSSNSSNSTAASAVAESASDIPLLSRTTTRYQHIGSRVYMEKSKPNERALGAALKALESSAFSKKSSRAEVAERKSPVASTQAPSRDLSGFYQKLLGEDWEEQLQQIDSQEVEDVFARDSASHRDSGDFSGFIPTTENYHGKFRQRIRRREHHRNQDISDQVADDLQVADDEPLISADEIAEIRDSAWRPAGEAVPPLSSLSLGYHQAWDVGKRGCLAAKLDVIWTPAIVANRLRFFVMDGTDPDSFLTYYSKSDLQAARGLASEKLGSISAWDLRDGHWTYSKAKVFIKRSDKKNRDCVLENFAADFYDAMLICLWEMETQAKIEQLKYQRRQERSRNRLSALSPPPAAAGRSGGRLSASVVSYKPGSHMPASRQKEAAMPVELGLKSVKGHRRPRKSIVMNLTREIRNVSQRVGPLQWVQERLKRQRDRIRPANTLPAATSNGLTGDTQETVLPAAHSAAAATIAATELRTA</sequence>
<proteinExistence type="predicted"/>
<name>U6N4E2_9EIME</name>
<evidence type="ECO:0000256" key="1">
    <source>
        <dbReference type="SAM" id="MobiDB-lite"/>
    </source>
</evidence>
<protein>
    <submittedName>
        <fullName evidence="2">Uncharacterized protein</fullName>
    </submittedName>
</protein>
<organism evidence="2 3">
    <name type="scientific">Eimeria necatrix</name>
    <dbReference type="NCBI Taxonomy" id="51315"/>
    <lineage>
        <taxon>Eukaryota</taxon>
        <taxon>Sar</taxon>
        <taxon>Alveolata</taxon>
        <taxon>Apicomplexa</taxon>
        <taxon>Conoidasida</taxon>
        <taxon>Coccidia</taxon>
        <taxon>Eucoccidiorida</taxon>
        <taxon>Eimeriorina</taxon>
        <taxon>Eimeriidae</taxon>
        <taxon>Eimeria</taxon>
    </lineage>
</organism>
<accession>U6N4E2</accession>
<feature type="region of interest" description="Disordered" evidence="1">
    <location>
        <begin position="1"/>
        <end position="138"/>
    </location>
</feature>
<dbReference type="OrthoDB" id="348964at2759"/>